<reference evidence="9 10" key="1">
    <citation type="journal article" date="2009" name="Appl. Environ. Microbiol.">
        <title>Community genomic and proteomic analyses of chemoautotrophic iron-oxidizing "Leptospirillum rubarum" (Group II) and "Leptospirillum ferrodiazotrophum" (Group III) bacteria in acid mine drainage biofilms.</title>
        <authorList>
            <person name="Goltsman D.S."/>
            <person name="Denef V.J."/>
            <person name="Singer S.W."/>
            <person name="VerBerkmoes N.C."/>
            <person name="Lefsrud M."/>
            <person name="Mueller R.S."/>
            <person name="Dick G.J."/>
            <person name="Sun C.L."/>
            <person name="Wheeler K.E."/>
            <person name="Zemla A."/>
            <person name="Baker B.J."/>
            <person name="Hauser L."/>
            <person name="Land M."/>
            <person name="Shah M.B."/>
            <person name="Thelen M.P."/>
            <person name="Hettich R.L."/>
            <person name="Banfield J.F."/>
        </authorList>
    </citation>
    <scope>NUCLEOTIDE SEQUENCE [LARGE SCALE GENOMIC DNA]</scope>
</reference>
<evidence type="ECO:0000256" key="2">
    <source>
        <dbReference type="ARBA" id="ARBA00004117"/>
    </source>
</evidence>
<evidence type="ECO:0000256" key="7">
    <source>
        <dbReference type="ARBA" id="ARBA00023143"/>
    </source>
</evidence>
<keyword evidence="7" id="KW-0975">Bacterial flagellum</keyword>
<evidence type="ECO:0000256" key="4">
    <source>
        <dbReference type="ARBA" id="ARBA00006929"/>
    </source>
</evidence>
<evidence type="ECO:0000313" key="10">
    <source>
        <dbReference type="Proteomes" id="UP000009374"/>
    </source>
</evidence>
<evidence type="ECO:0000256" key="3">
    <source>
        <dbReference type="ARBA" id="ARBA00004370"/>
    </source>
</evidence>
<comment type="similarity">
    <text evidence="4">Belongs to the FlgH family.</text>
</comment>
<feature type="compositionally biased region" description="Low complexity" evidence="8">
    <location>
        <begin position="181"/>
        <end position="197"/>
    </location>
</feature>
<name>C6HWK1_9BACT</name>
<keyword evidence="6" id="KW-0472">Membrane</keyword>
<accession>C6HWK1</accession>
<sequence length="205" mass="21567">MSSHYRPQGAPGKVFLGILMALLLGGCMIQKAPVSHVSFSDSAPHPLPPLQREKFFDGSLYEPGTLGDLASDNVASRIGDPIVVRFGPKNGYPGVPQSRTTRLAGEVIRVEPSGRLLVSAQRTIRDGSSLRRIVLVGRVSRTSIESSNEVPVSEISMLRFRSDSESGGGPKKNFSAPPPLAKAAAGAAKKIAKSALAQPGKGTTP</sequence>
<organism evidence="9 10">
    <name type="scientific">Leptospirillum ferrodiazotrophum</name>
    <dbReference type="NCBI Taxonomy" id="412449"/>
    <lineage>
        <taxon>Bacteria</taxon>
        <taxon>Pseudomonadati</taxon>
        <taxon>Nitrospirota</taxon>
        <taxon>Nitrospiria</taxon>
        <taxon>Nitrospirales</taxon>
        <taxon>Nitrospiraceae</taxon>
        <taxon>Leptospirillum</taxon>
    </lineage>
</organism>
<feature type="region of interest" description="Disordered" evidence="8">
    <location>
        <begin position="161"/>
        <end position="205"/>
    </location>
</feature>
<comment type="subcellular location">
    <subcellularLocation>
        <location evidence="2">Bacterial flagellum basal body</location>
    </subcellularLocation>
    <subcellularLocation>
        <location evidence="3">Membrane</location>
    </subcellularLocation>
</comment>
<dbReference type="Proteomes" id="UP000009374">
    <property type="component" value="Unassembled WGS sequence"/>
</dbReference>
<dbReference type="Pfam" id="PF02107">
    <property type="entry name" value="FlgH"/>
    <property type="match status" value="1"/>
</dbReference>
<dbReference type="AlphaFoldDB" id="C6HWK1"/>
<protein>
    <submittedName>
        <fullName evidence="9">Uncharacterized protein</fullName>
    </submittedName>
</protein>
<keyword evidence="5" id="KW-0732">Signal</keyword>
<evidence type="ECO:0000256" key="6">
    <source>
        <dbReference type="ARBA" id="ARBA00023136"/>
    </source>
</evidence>
<dbReference type="InterPro" id="IPR000527">
    <property type="entry name" value="Flag_Lring"/>
</dbReference>
<evidence type="ECO:0000256" key="1">
    <source>
        <dbReference type="ARBA" id="ARBA00002591"/>
    </source>
</evidence>
<evidence type="ECO:0000256" key="5">
    <source>
        <dbReference type="ARBA" id="ARBA00022729"/>
    </source>
</evidence>
<dbReference type="GO" id="GO:0003774">
    <property type="term" value="F:cytoskeletal motor activity"/>
    <property type="evidence" value="ECO:0007669"/>
    <property type="project" value="InterPro"/>
</dbReference>
<dbReference type="GO" id="GO:0071973">
    <property type="term" value="P:bacterial-type flagellum-dependent cell motility"/>
    <property type="evidence" value="ECO:0007669"/>
    <property type="project" value="InterPro"/>
</dbReference>
<dbReference type="EMBL" id="GG693870">
    <property type="protein sequence ID" value="EES52977.1"/>
    <property type="molecule type" value="Genomic_DNA"/>
</dbReference>
<evidence type="ECO:0000313" key="9">
    <source>
        <dbReference type="EMBL" id="EES52977.1"/>
    </source>
</evidence>
<comment type="function">
    <text evidence="1">Assembles around the rod to form the L-ring and probably protects the motor/basal body from shearing forces during rotation.</text>
</comment>
<evidence type="ECO:0000256" key="8">
    <source>
        <dbReference type="SAM" id="MobiDB-lite"/>
    </source>
</evidence>
<dbReference type="GO" id="GO:0016020">
    <property type="term" value="C:membrane"/>
    <property type="evidence" value="ECO:0007669"/>
    <property type="project" value="UniProtKB-SubCell"/>
</dbReference>
<keyword evidence="10" id="KW-1185">Reference proteome</keyword>
<gene>
    <name evidence="9" type="ORF">UBAL3_80630034</name>
</gene>
<dbReference type="GO" id="GO:0009427">
    <property type="term" value="C:bacterial-type flagellum basal body, distal rod, L ring"/>
    <property type="evidence" value="ECO:0007669"/>
    <property type="project" value="InterPro"/>
</dbReference>
<dbReference type="PROSITE" id="PS51257">
    <property type="entry name" value="PROKAR_LIPOPROTEIN"/>
    <property type="match status" value="1"/>
</dbReference>
<proteinExistence type="inferred from homology"/>